<proteinExistence type="predicted"/>
<protein>
    <submittedName>
        <fullName evidence="3">Uncharacterized protein</fullName>
    </submittedName>
</protein>
<dbReference type="AlphaFoldDB" id="A0A0N8PZR1"/>
<dbReference type="PANTHER" id="PTHR37849">
    <property type="entry name" value="YALI0E11605P"/>
    <property type="match status" value="1"/>
</dbReference>
<feature type="region of interest" description="Disordered" evidence="1">
    <location>
        <begin position="25"/>
        <end position="140"/>
    </location>
</feature>
<feature type="transmembrane region" description="Helical" evidence="2">
    <location>
        <begin position="150"/>
        <end position="171"/>
    </location>
</feature>
<feature type="compositionally biased region" description="Pro residues" evidence="1">
    <location>
        <begin position="130"/>
        <end position="139"/>
    </location>
</feature>
<dbReference type="GeneID" id="28978210"/>
<dbReference type="RefSeq" id="XP_018269078.1">
    <property type="nucleotide sequence ID" value="XM_018417762.1"/>
</dbReference>
<keyword evidence="2" id="KW-0812">Transmembrane</keyword>
<keyword evidence="2" id="KW-0472">Membrane</keyword>
<keyword evidence="2" id="KW-1133">Transmembrane helix</keyword>
<dbReference type="OrthoDB" id="5331396at2759"/>
<organism evidence="3 4">
    <name type="scientific">Rhodotorula graminis (strain WP1)</name>
    <dbReference type="NCBI Taxonomy" id="578459"/>
    <lineage>
        <taxon>Eukaryota</taxon>
        <taxon>Fungi</taxon>
        <taxon>Dikarya</taxon>
        <taxon>Basidiomycota</taxon>
        <taxon>Pucciniomycotina</taxon>
        <taxon>Microbotryomycetes</taxon>
        <taxon>Sporidiobolales</taxon>
        <taxon>Sporidiobolaceae</taxon>
        <taxon>Rhodotorula</taxon>
    </lineage>
</organism>
<reference evidence="3 4" key="1">
    <citation type="journal article" date="2015" name="Front. Microbiol.">
        <title>Genome sequence of the plant growth promoting endophytic yeast Rhodotorula graminis WP1.</title>
        <authorList>
            <person name="Firrincieli A."/>
            <person name="Otillar R."/>
            <person name="Salamov A."/>
            <person name="Schmutz J."/>
            <person name="Khan Z."/>
            <person name="Redman R.S."/>
            <person name="Fleck N.D."/>
            <person name="Lindquist E."/>
            <person name="Grigoriev I.V."/>
            <person name="Doty S.L."/>
        </authorList>
    </citation>
    <scope>NUCLEOTIDE SEQUENCE [LARGE SCALE GENOMIC DNA]</scope>
    <source>
        <strain evidence="3 4">WP1</strain>
    </source>
</reference>
<feature type="compositionally biased region" description="Polar residues" evidence="1">
    <location>
        <begin position="48"/>
        <end position="59"/>
    </location>
</feature>
<gene>
    <name evidence="3" type="ORF">RHOBADRAFT_55271</name>
</gene>
<dbReference type="EMBL" id="KQ474084">
    <property type="protein sequence ID" value="KPV73029.1"/>
    <property type="molecule type" value="Genomic_DNA"/>
</dbReference>
<evidence type="ECO:0000256" key="2">
    <source>
        <dbReference type="SAM" id="Phobius"/>
    </source>
</evidence>
<evidence type="ECO:0000313" key="4">
    <source>
        <dbReference type="Proteomes" id="UP000053890"/>
    </source>
</evidence>
<accession>A0A0N8PZR1</accession>
<dbReference type="PANTHER" id="PTHR37849:SF1">
    <property type="entry name" value="YALI0E11605P"/>
    <property type="match status" value="1"/>
</dbReference>
<dbReference type="OMA" id="DDYHNAS"/>
<evidence type="ECO:0000313" key="3">
    <source>
        <dbReference type="EMBL" id="KPV73029.1"/>
    </source>
</evidence>
<sequence>MLRTQLCRTTALLAPRTVPTVRALATSVSSVPPSNTSAPPHPHDHKPAQSTVESPNTTADALYTDHGPSASTTTATADPFPVPLASAASAAPTPTATSTPPPGQFRTTSNDPAPAPAPAPAPEPDRLEPEPLPEPPAPAPLARVRKPVGAFRGGLIGFLLGLTTIGGYGYFRLLDDYHNASTTLLASVEELKGSTQQMATHLSRIAALEDSHAQLSNSAASTKDVQALRAEYRKLLDSEHVDLLSLRAHVWGLEQDLKNLTRRDTSVRV</sequence>
<dbReference type="Proteomes" id="UP000053890">
    <property type="component" value="Unassembled WGS sequence"/>
</dbReference>
<feature type="compositionally biased region" description="Low complexity" evidence="1">
    <location>
        <begin position="25"/>
        <end position="38"/>
    </location>
</feature>
<keyword evidence="4" id="KW-1185">Reference proteome</keyword>
<dbReference type="STRING" id="578459.A0A0N8PZR1"/>
<name>A0A0N8PZR1_RHOGW</name>
<feature type="compositionally biased region" description="Low complexity" evidence="1">
    <location>
        <begin position="85"/>
        <end position="98"/>
    </location>
</feature>
<feature type="compositionally biased region" description="Pro residues" evidence="1">
    <location>
        <begin position="113"/>
        <end position="122"/>
    </location>
</feature>
<evidence type="ECO:0000256" key="1">
    <source>
        <dbReference type="SAM" id="MobiDB-lite"/>
    </source>
</evidence>